<dbReference type="OrthoDB" id="8455814at2"/>
<proteinExistence type="predicted"/>
<dbReference type="GO" id="GO:0009307">
    <property type="term" value="P:DNA restriction-modification system"/>
    <property type="evidence" value="ECO:0007669"/>
    <property type="project" value="InterPro"/>
</dbReference>
<protein>
    <submittedName>
        <fullName evidence="2">Restriction system protein</fullName>
    </submittedName>
</protein>
<accession>A0A1H4BMJ9</accession>
<dbReference type="SUPFAM" id="SSF52980">
    <property type="entry name" value="Restriction endonuclease-like"/>
    <property type="match status" value="1"/>
</dbReference>
<dbReference type="EMBL" id="FNQN01000006">
    <property type="protein sequence ID" value="SEA49274.1"/>
    <property type="molecule type" value="Genomic_DNA"/>
</dbReference>
<dbReference type="Pfam" id="PF04471">
    <property type="entry name" value="Mrr_cat"/>
    <property type="match status" value="1"/>
</dbReference>
<gene>
    <name evidence="2" type="ORF">SAMN05660420_02281</name>
</gene>
<dbReference type="GO" id="GO:0015666">
    <property type="term" value="F:restriction endodeoxyribonuclease activity"/>
    <property type="evidence" value="ECO:0007669"/>
    <property type="project" value="TreeGrafter"/>
</dbReference>
<name>A0A1H4BMJ9_9BACT</name>
<evidence type="ECO:0000259" key="1">
    <source>
        <dbReference type="Pfam" id="PF04471"/>
    </source>
</evidence>
<organism evidence="2 3">
    <name type="scientific">Desulfuromusa kysingii</name>
    <dbReference type="NCBI Taxonomy" id="37625"/>
    <lineage>
        <taxon>Bacteria</taxon>
        <taxon>Pseudomonadati</taxon>
        <taxon>Thermodesulfobacteriota</taxon>
        <taxon>Desulfuromonadia</taxon>
        <taxon>Desulfuromonadales</taxon>
        <taxon>Geopsychrobacteraceae</taxon>
        <taxon>Desulfuromusa</taxon>
    </lineage>
</organism>
<keyword evidence="3" id="KW-1185">Reference proteome</keyword>
<dbReference type="Proteomes" id="UP000199409">
    <property type="component" value="Unassembled WGS sequence"/>
</dbReference>
<evidence type="ECO:0000313" key="3">
    <source>
        <dbReference type="Proteomes" id="UP000199409"/>
    </source>
</evidence>
<dbReference type="RefSeq" id="WP_092348405.1">
    <property type="nucleotide sequence ID" value="NZ_FNQN01000006.1"/>
</dbReference>
<reference evidence="2 3" key="1">
    <citation type="submission" date="2016-10" db="EMBL/GenBank/DDBJ databases">
        <authorList>
            <person name="de Groot N.N."/>
        </authorList>
    </citation>
    <scope>NUCLEOTIDE SEQUENCE [LARGE SCALE GENOMIC DNA]</scope>
    <source>
        <strain evidence="2 3">DSM 7343</strain>
    </source>
</reference>
<dbReference type="Gene3D" id="3.40.1350.10">
    <property type="match status" value="1"/>
</dbReference>
<dbReference type="PANTHER" id="PTHR30015">
    <property type="entry name" value="MRR RESTRICTION SYSTEM PROTEIN"/>
    <property type="match status" value="1"/>
</dbReference>
<dbReference type="InterPro" id="IPR011856">
    <property type="entry name" value="tRNA_endonuc-like_dom_sf"/>
</dbReference>
<evidence type="ECO:0000313" key="2">
    <source>
        <dbReference type="EMBL" id="SEA49274.1"/>
    </source>
</evidence>
<dbReference type="GO" id="GO:0003677">
    <property type="term" value="F:DNA binding"/>
    <property type="evidence" value="ECO:0007669"/>
    <property type="project" value="InterPro"/>
</dbReference>
<dbReference type="InterPro" id="IPR052906">
    <property type="entry name" value="Type_IV_Methyl-Rstrct_Enzyme"/>
</dbReference>
<feature type="domain" description="Restriction endonuclease type IV Mrr" evidence="1">
    <location>
        <begin position="10"/>
        <end position="123"/>
    </location>
</feature>
<dbReference type="InterPro" id="IPR011335">
    <property type="entry name" value="Restrct_endonuc-II-like"/>
</dbReference>
<dbReference type="PANTHER" id="PTHR30015:SF7">
    <property type="entry name" value="TYPE IV METHYL-DIRECTED RESTRICTION ENZYME ECOKMRR"/>
    <property type="match status" value="1"/>
</dbReference>
<dbReference type="AlphaFoldDB" id="A0A1H4BMJ9"/>
<sequence length="183" mass="20693">MIPPWDANVTKMNPTEFELWVKSLLESSGEQLKDLQFLHDEKIENRDGTFQIDVTARFKAFGGDYLLLIECKHHKNPIKREIVQALRDKVSVLGAQKGMIFATVGFQKGAIQYARQHGIALVRVADGKTSYETRSADGHHEPPSWVEIPKYIGWLTQEKEDGAIGMSSVAPGETEYFVDIFKQ</sequence>
<dbReference type="InterPro" id="IPR007560">
    <property type="entry name" value="Restrct_endonuc_IV_Mrr"/>
</dbReference>